<evidence type="ECO:0000256" key="1">
    <source>
        <dbReference type="SAM" id="MobiDB-lite"/>
    </source>
</evidence>
<dbReference type="EMBL" id="CM029049">
    <property type="protein sequence ID" value="KAG2574355.1"/>
    <property type="molecule type" value="Genomic_DNA"/>
</dbReference>
<dbReference type="NCBIfam" id="TIGR01640">
    <property type="entry name" value="F_box_assoc_1"/>
    <property type="match status" value="1"/>
</dbReference>
<name>A0A8T0QL33_PANVG</name>
<protein>
    <recommendedName>
        <fullName evidence="2">F-box associated beta-propeller type 3 domain-containing protein</fullName>
    </recommendedName>
</protein>
<organism evidence="3 4">
    <name type="scientific">Panicum virgatum</name>
    <name type="common">Blackwell switchgrass</name>
    <dbReference type="NCBI Taxonomy" id="38727"/>
    <lineage>
        <taxon>Eukaryota</taxon>
        <taxon>Viridiplantae</taxon>
        <taxon>Streptophyta</taxon>
        <taxon>Embryophyta</taxon>
        <taxon>Tracheophyta</taxon>
        <taxon>Spermatophyta</taxon>
        <taxon>Magnoliopsida</taxon>
        <taxon>Liliopsida</taxon>
        <taxon>Poales</taxon>
        <taxon>Poaceae</taxon>
        <taxon>PACMAD clade</taxon>
        <taxon>Panicoideae</taxon>
        <taxon>Panicodae</taxon>
        <taxon>Paniceae</taxon>
        <taxon>Panicinae</taxon>
        <taxon>Panicum</taxon>
        <taxon>Panicum sect. Hiantes</taxon>
    </lineage>
</organism>
<evidence type="ECO:0000259" key="2">
    <source>
        <dbReference type="Pfam" id="PF08268"/>
    </source>
</evidence>
<dbReference type="PANTHER" id="PTHR31672">
    <property type="entry name" value="BNACNNG10540D PROTEIN"/>
    <property type="match status" value="1"/>
</dbReference>
<dbReference type="InterPro" id="IPR013187">
    <property type="entry name" value="F-box-assoc_dom_typ3"/>
</dbReference>
<dbReference type="InterPro" id="IPR017451">
    <property type="entry name" value="F-box-assoc_interact_dom"/>
</dbReference>
<dbReference type="PANTHER" id="PTHR31672:SF13">
    <property type="entry name" value="F-BOX PROTEIN CPR30-LIKE"/>
    <property type="match status" value="1"/>
</dbReference>
<gene>
    <name evidence="3" type="ORF">PVAP13_7KG324600</name>
</gene>
<keyword evidence="4" id="KW-1185">Reference proteome</keyword>
<comment type="caution">
    <text evidence="3">The sequence shown here is derived from an EMBL/GenBank/DDBJ whole genome shotgun (WGS) entry which is preliminary data.</text>
</comment>
<feature type="domain" description="F-box associated beta-propeller type 3" evidence="2">
    <location>
        <begin position="161"/>
        <end position="327"/>
    </location>
</feature>
<dbReference type="InterPro" id="IPR050796">
    <property type="entry name" value="SCF_F-box_component"/>
</dbReference>
<feature type="region of interest" description="Disordered" evidence="1">
    <location>
        <begin position="1"/>
        <end position="36"/>
    </location>
</feature>
<reference evidence="3" key="1">
    <citation type="submission" date="2020-05" db="EMBL/GenBank/DDBJ databases">
        <title>WGS assembly of Panicum virgatum.</title>
        <authorList>
            <person name="Lovell J.T."/>
            <person name="Jenkins J."/>
            <person name="Shu S."/>
            <person name="Juenger T.E."/>
            <person name="Schmutz J."/>
        </authorList>
    </citation>
    <scope>NUCLEOTIDE SEQUENCE</scope>
    <source>
        <strain evidence="3">AP13</strain>
    </source>
</reference>
<evidence type="ECO:0000313" key="3">
    <source>
        <dbReference type="EMBL" id="KAG2574355.1"/>
    </source>
</evidence>
<accession>A0A8T0QL33</accession>
<dbReference type="Proteomes" id="UP000823388">
    <property type="component" value="Chromosome 7K"/>
</dbReference>
<proteinExistence type="predicted"/>
<feature type="compositionally biased region" description="Basic and acidic residues" evidence="1">
    <location>
        <begin position="1"/>
        <end position="15"/>
    </location>
</feature>
<dbReference type="AlphaFoldDB" id="A0A8T0QL33"/>
<dbReference type="Pfam" id="PF08268">
    <property type="entry name" value="FBA_3"/>
    <property type="match status" value="1"/>
</dbReference>
<evidence type="ECO:0000313" key="4">
    <source>
        <dbReference type="Proteomes" id="UP000823388"/>
    </source>
</evidence>
<sequence>MEKKAAEDEIVEEQRGTPASIASAASKKRKRGAVDGAPGAGVCDDVLGSILARLPARTAVACTALSKRHRRLILSPAFRSLHCRLAPPLPRPHVAYVATAPLRWTRERDLVSEFKGFHVAGAGIGASAAPMRALSGERYFEDRYINTCNGVVLLAADGYSRRGRCVLWNPAVADVVRDVTVPHPAKGTDYLVLGLGYGRRSKTYKLLLCRWQRFEYSLQVYALGGQPRLRAVSSTGLDTKIQSQESLYMDGTVFVLDVDKPVILAFDVDEETVTTINLPGKRVRGWPRHARSTLMEMDERLCLAANLGHHHRVGLWLLRADRRWERRCVIELEGDVYHRDEKGDLYDCSVAGAWDCGGVLALYIQGFTASNNRLCLYHLATEKMFDAKLPRDVAPECSKYAVCWGYRPTLVAPRSIVELSQDEERRRSNAADIMEALKPLNEKDSREGRKDALGTMCFMEFLVNTMRKLPDGLHAGLTYPTANR</sequence>